<sequence>MTHYNILLWKQESTRLSTEKQIKDFFSKLNIIGKKIKSIKILGRDYDHDREGVEELAFLQLEKVLSEKQAKEKAEFSNIPKDLMFYRIAEVDEPIVIELNDGRRLEILILELDNTVYADVNKISPDATWDINSANVNGNVIFSPCTGKTIKAVEFPVHKHSFGQEEEYQQIPDVLIRLEDGTGLKIEGWLDFCDIECVDSKNQPLKISFKDLKKGLHNKEDE</sequence>
<organism evidence="1 2">
    <name type="scientific">Candidatus Avelusimicrobium gallicola</name>
    <dbReference type="NCBI Taxonomy" id="2562704"/>
    <lineage>
        <taxon>Bacteria</taxon>
        <taxon>Pseudomonadati</taxon>
        <taxon>Elusimicrobiota</taxon>
        <taxon>Elusimicrobia</taxon>
        <taxon>Elusimicrobiales</taxon>
        <taxon>Elusimicrobiaceae</taxon>
        <taxon>Candidatus Avelusimicrobium</taxon>
    </lineage>
</organism>
<dbReference type="AlphaFoldDB" id="A0A928DNH3"/>
<name>A0A928DNH3_9BACT</name>
<dbReference type="Proteomes" id="UP000725649">
    <property type="component" value="Unassembled WGS sequence"/>
</dbReference>
<evidence type="ECO:0000313" key="1">
    <source>
        <dbReference type="EMBL" id="MBE6420540.1"/>
    </source>
</evidence>
<dbReference type="EMBL" id="SUVG01000001">
    <property type="protein sequence ID" value="MBE6420540.1"/>
    <property type="molecule type" value="Genomic_DNA"/>
</dbReference>
<comment type="caution">
    <text evidence="1">The sequence shown here is derived from an EMBL/GenBank/DDBJ whole genome shotgun (WGS) entry which is preliminary data.</text>
</comment>
<evidence type="ECO:0000313" key="2">
    <source>
        <dbReference type="Proteomes" id="UP000725649"/>
    </source>
</evidence>
<gene>
    <name evidence="1" type="ORF">E7027_00085</name>
</gene>
<accession>A0A928DNH3</accession>
<proteinExistence type="predicted"/>
<reference evidence="1" key="1">
    <citation type="submission" date="2019-04" db="EMBL/GenBank/DDBJ databases">
        <title>Evolution of Biomass-Degrading Anaerobic Consortia Revealed by Metagenomics.</title>
        <authorList>
            <person name="Peng X."/>
        </authorList>
    </citation>
    <scope>NUCLEOTIDE SEQUENCE</scope>
    <source>
        <strain evidence="1">SIG66</strain>
    </source>
</reference>
<protein>
    <submittedName>
        <fullName evidence="1">Uncharacterized protein</fullName>
    </submittedName>
</protein>